<proteinExistence type="predicted"/>
<feature type="domain" description="UvrD-like helicase C-terminal" evidence="5">
    <location>
        <begin position="32"/>
        <end position="98"/>
    </location>
</feature>
<accession>A0A6P0H8A8</accession>
<organism evidence="7 9">
    <name type="scientific">Modestobacter muralis</name>
    <dbReference type="NCBI Taxonomy" id="1608614"/>
    <lineage>
        <taxon>Bacteria</taxon>
        <taxon>Bacillati</taxon>
        <taxon>Actinomycetota</taxon>
        <taxon>Actinomycetes</taxon>
        <taxon>Geodermatophilales</taxon>
        <taxon>Geodermatophilaceae</taxon>
        <taxon>Modestobacter</taxon>
    </lineage>
</organism>
<dbReference type="GO" id="GO:0043138">
    <property type="term" value="F:3'-5' DNA helicase activity"/>
    <property type="evidence" value="ECO:0007669"/>
    <property type="project" value="TreeGrafter"/>
</dbReference>
<evidence type="ECO:0000256" key="3">
    <source>
        <dbReference type="ARBA" id="ARBA00022806"/>
    </source>
</evidence>
<evidence type="ECO:0000313" key="6">
    <source>
        <dbReference type="EMBL" id="NEK95179.1"/>
    </source>
</evidence>
<dbReference type="Proteomes" id="UP000468828">
    <property type="component" value="Unassembled WGS sequence"/>
</dbReference>
<dbReference type="GO" id="GO:0005524">
    <property type="term" value="F:ATP binding"/>
    <property type="evidence" value="ECO:0007669"/>
    <property type="project" value="UniProtKB-KW"/>
</dbReference>
<evidence type="ECO:0000313" key="8">
    <source>
        <dbReference type="Proteomes" id="UP000468828"/>
    </source>
</evidence>
<dbReference type="Gene3D" id="3.40.50.300">
    <property type="entry name" value="P-loop containing nucleotide triphosphate hydrolases"/>
    <property type="match status" value="1"/>
</dbReference>
<reference evidence="7 9" key="2">
    <citation type="submission" date="2020-02" db="EMBL/GenBank/DDBJ databases">
        <title>The WGS of Modestobacter muralis DSM 100205.</title>
        <authorList>
            <person name="Jiang Z."/>
        </authorList>
    </citation>
    <scope>NUCLEOTIDE SEQUENCE [LARGE SCALE GENOMIC DNA]</scope>
    <source>
        <strain evidence="7 9">DSM 100205</strain>
    </source>
</reference>
<dbReference type="PANTHER" id="PTHR11070:SF2">
    <property type="entry name" value="ATP-DEPENDENT DNA HELICASE SRS2"/>
    <property type="match status" value="1"/>
</dbReference>
<dbReference type="GO" id="GO:0000725">
    <property type="term" value="P:recombinational repair"/>
    <property type="evidence" value="ECO:0007669"/>
    <property type="project" value="TreeGrafter"/>
</dbReference>
<gene>
    <name evidence="7" type="ORF">G3R41_14155</name>
    <name evidence="6" type="ORF">GCU67_13505</name>
</gene>
<evidence type="ECO:0000256" key="2">
    <source>
        <dbReference type="ARBA" id="ARBA00022801"/>
    </source>
</evidence>
<keyword evidence="4" id="KW-0067">ATP-binding</keyword>
<dbReference type="InterPro" id="IPR027417">
    <property type="entry name" value="P-loop_NTPase"/>
</dbReference>
<evidence type="ECO:0000256" key="4">
    <source>
        <dbReference type="ARBA" id="ARBA00022840"/>
    </source>
</evidence>
<dbReference type="Pfam" id="PF13361">
    <property type="entry name" value="UvrD_C"/>
    <property type="match status" value="1"/>
</dbReference>
<dbReference type="EMBL" id="JAAGWB010000038">
    <property type="protein sequence ID" value="NEN52067.1"/>
    <property type="molecule type" value="Genomic_DNA"/>
</dbReference>
<dbReference type="AlphaFoldDB" id="A0A6P0H8A8"/>
<dbReference type="PANTHER" id="PTHR11070">
    <property type="entry name" value="UVRD / RECB / PCRA DNA HELICASE FAMILY MEMBER"/>
    <property type="match status" value="1"/>
</dbReference>
<dbReference type="GO" id="GO:0003677">
    <property type="term" value="F:DNA binding"/>
    <property type="evidence" value="ECO:0007669"/>
    <property type="project" value="InterPro"/>
</dbReference>
<dbReference type="InterPro" id="IPR000212">
    <property type="entry name" value="DNA_helicase_UvrD/REP"/>
</dbReference>
<evidence type="ECO:0000259" key="5">
    <source>
        <dbReference type="Pfam" id="PF13361"/>
    </source>
</evidence>
<evidence type="ECO:0000313" key="9">
    <source>
        <dbReference type="Proteomes" id="UP000471152"/>
    </source>
</evidence>
<keyword evidence="2" id="KW-0378">Hydrolase</keyword>
<keyword evidence="1" id="KW-0547">Nucleotide-binding</keyword>
<dbReference type="SUPFAM" id="SSF52540">
    <property type="entry name" value="P-loop containing nucleoside triphosphate hydrolases"/>
    <property type="match status" value="1"/>
</dbReference>
<keyword evidence="8" id="KW-1185">Reference proteome</keyword>
<dbReference type="EMBL" id="JAAGWH010000036">
    <property type="protein sequence ID" value="NEK95179.1"/>
    <property type="molecule type" value="Genomic_DNA"/>
</dbReference>
<name>A0A6P0H8A8_9ACTN</name>
<dbReference type="InterPro" id="IPR014017">
    <property type="entry name" value="DNA_helicase_UvrD-like_C"/>
</dbReference>
<evidence type="ECO:0000313" key="7">
    <source>
        <dbReference type="EMBL" id="NEN52067.1"/>
    </source>
</evidence>
<reference evidence="6 8" key="1">
    <citation type="submission" date="2020-01" db="EMBL/GenBank/DDBJ databases">
        <title>the WGS Modestobacter muralis CPCC 204518.</title>
        <authorList>
            <person name="Jiang Z."/>
        </authorList>
    </citation>
    <scope>NUCLEOTIDE SEQUENCE [LARGE SCALE GENOMIC DNA]</scope>
    <source>
        <strain evidence="6 8">DSM 100205</strain>
    </source>
</reference>
<dbReference type="GO" id="GO:0016787">
    <property type="term" value="F:hydrolase activity"/>
    <property type="evidence" value="ECO:0007669"/>
    <property type="project" value="UniProtKB-KW"/>
</dbReference>
<protein>
    <recommendedName>
        <fullName evidence="5">UvrD-like helicase C-terminal domain-containing protein</fullName>
    </recommendedName>
</protein>
<keyword evidence="3" id="KW-0347">Helicase</keyword>
<comment type="caution">
    <text evidence="7">The sequence shown here is derived from an EMBL/GenBank/DDBJ whole genome shotgun (WGS) entry which is preliminary data.</text>
</comment>
<evidence type="ECO:0000256" key="1">
    <source>
        <dbReference type="ARBA" id="ARBA00022741"/>
    </source>
</evidence>
<sequence>MEYADRGVIDQLRLAAVTHDLRLEDFAGSGAHGGKMTLTTYHKAKGREWDVVLMPGLVDGILPARPWFKEDLTALEFAEERRSFYVGLTRARAAVVLIHGTHWFETNKYGRRFRKSYGSGTSPFMLDVLKHLSTS</sequence>
<dbReference type="Proteomes" id="UP000471152">
    <property type="component" value="Unassembled WGS sequence"/>
</dbReference>